<evidence type="ECO:0000313" key="3">
    <source>
        <dbReference type="Proteomes" id="UP001234178"/>
    </source>
</evidence>
<gene>
    <name evidence="2" type="ORF">OUZ56_021103</name>
</gene>
<reference evidence="2 3" key="1">
    <citation type="journal article" date="2023" name="Nucleic Acids Res.">
        <title>The hologenome of Daphnia magna reveals possible DNA methylation and microbiome-mediated evolution of the host genome.</title>
        <authorList>
            <person name="Chaturvedi A."/>
            <person name="Li X."/>
            <person name="Dhandapani V."/>
            <person name="Marshall H."/>
            <person name="Kissane S."/>
            <person name="Cuenca-Cambronero M."/>
            <person name="Asole G."/>
            <person name="Calvet F."/>
            <person name="Ruiz-Romero M."/>
            <person name="Marangio P."/>
            <person name="Guigo R."/>
            <person name="Rago D."/>
            <person name="Mirbahai L."/>
            <person name="Eastwood N."/>
            <person name="Colbourne J.K."/>
            <person name="Zhou J."/>
            <person name="Mallon E."/>
            <person name="Orsini L."/>
        </authorList>
    </citation>
    <scope>NUCLEOTIDE SEQUENCE [LARGE SCALE GENOMIC DNA]</scope>
    <source>
        <strain evidence="2">LRV0_1</strain>
    </source>
</reference>
<feature type="region of interest" description="Disordered" evidence="1">
    <location>
        <begin position="60"/>
        <end position="79"/>
    </location>
</feature>
<proteinExistence type="predicted"/>
<evidence type="ECO:0000313" key="2">
    <source>
        <dbReference type="EMBL" id="KAK4012001.1"/>
    </source>
</evidence>
<protein>
    <submittedName>
        <fullName evidence="2">Uncharacterized protein</fullName>
    </submittedName>
</protein>
<dbReference type="EMBL" id="JAOYFB010000003">
    <property type="protein sequence ID" value="KAK4012001.1"/>
    <property type="molecule type" value="Genomic_DNA"/>
</dbReference>
<dbReference type="Proteomes" id="UP001234178">
    <property type="component" value="Unassembled WGS sequence"/>
</dbReference>
<feature type="compositionally biased region" description="Polar residues" evidence="1">
    <location>
        <begin position="64"/>
        <end position="79"/>
    </location>
</feature>
<accession>A0ABQ9ZGE6</accession>
<feature type="compositionally biased region" description="Polar residues" evidence="1">
    <location>
        <begin position="13"/>
        <end position="35"/>
    </location>
</feature>
<organism evidence="2 3">
    <name type="scientific">Daphnia magna</name>
    <dbReference type="NCBI Taxonomy" id="35525"/>
    <lineage>
        <taxon>Eukaryota</taxon>
        <taxon>Metazoa</taxon>
        <taxon>Ecdysozoa</taxon>
        <taxon>Arthropoda</taxon>
        <taxon>Crustacea</taxon>
        <taxon>Branchiopoda</taxon>
        <taxon>Diplostraca</taxon>
        <taxon>Cladocera</taxon>
        <taxon>Anomopoda</taxon>
        <taxon>Daphniidae</taxon>
        <taxon>Daphnia</taxon>
    </lineage>
</organism>
<feature type="region of interest" description="Disordered" evidence="1">
    <location>
        <begin position="1"/>
        <end position="35"/>
    </location>
</feature>
<evidence type="ECO:0000256" key="1">
    <source>
        <dbReference type="SAM" id="MobiDB-lite"/>
    </source>
</evidence>
<sequence>MPVHLKPDLQEGYSYSNNEIHSTNESSNSSDRHNLSGNVTLHVYSAVLLLLGQKLEENPRGLSNVASSTTASTYRLSVQ</sequence>
<keyword evidence="3" id="KW-1185">Reference proteome</keyword>
<comment type="caution">
    <text evidence="2">The sequence shown here is derived from an EMBL/GenBank/DDBJ whole genome shotgun (WGS) entry which is preliminary data.</text>
</comment>
<name>A0ABQ9ZGE6_9CRUS</name>